<dbReference type="OrthoDB" id="5457351at2"/>
<gene>
    <name evidence="3" type="ORF">POT9AD_2887</name>
</gene>
<dbReference type="EMBL" id="LR130779">
    <property type="protein sequence ID" value="VDN63862.1"/>
    <property type="molecule type" value="Genomic_DNA"/>
</dbReference>
<comment type="similarity">
    <text evidence="1">Belongs to the bacterial solute-binding protein 3 family.</text>
</comment>
<name>A0A653B5B7_ECTOL</name>
<organism evidence="3">
    <name type="scientific">Ectopseudomonas oleovorans</name>
    <name type="common">Pseudomonas oleovorans</name>
    <dbReference type="NCBI Taxonomy" id="301"/>
    <lineage>
        <taxon>Bacteria</taxon>
        <taxon>Pseudomonadati</taxon>
        <taxon>Pseudomonadota</taxon>
        <taxon>Gammaproteobacteria</taxon>
        <taxon>Pseudomonadales</taxon>
        <taxon>Pseudomonadaceae</taxon>
        <taxon>Ectopseudomonas</taxon>
    </lineage>
</organism>
<evidence type="ECO:0000313" key="3">
    <source>
        <dbReference type="EMBL" id="VDN63862.1"/>
    </source>
</evidence>
<dbReference type="PANTHER" id="PTHR35936">
    <property type="entry name" value="MEMBRANE-BOUND LYTIC MUREIN TRANSGLYCOSYLASE F"/>
    <property type="match status" value="1"/>
</dbReference>
<evidence type="ECO:0000256" key="1">
    <source>
        <dbReference type="ARBA" id="ARBA00010333"/>
    </source>
</evidence>
<dbReference type="SUPFAM" id="SSF53850">
    <property type="entry name" value="Periplasmic binding protein-like II"/>
    <property type="match status" value="1"/>
</dbReference>
<protein>
    <submittedName>
        <fullName evidence="3">Extracellular solute-binding protein</fullName>
    </submittedName>
</protein>
<dbReference type="Gene3D" id="3.40.190.10">
    <property type="entry name" value="Periplasmic binding protein-like II"/>
    <property type="match status" value="2"/>
</dbReference>
<dbReference type="PANTHER" id="PTHR35936:SF25">
    <property type="entry name" value="ABC TRANSPORTER SUBSTRATE-BINDING PROTEIN"/>
    <property type="match status" value="1"/>
</dbReference>
<reference evidence="3" key="1">
    <citation type="submission" date="2018-11" db="EMBL/GenBank/DDBJ databases">
        <authorList>
            <consortium name="Genoscope - CEA"/>
            <person name="William W."/>
        </authorList>
    </citation>
    <scope>NUCLEOTIDE SEQUENCE [LARGE SCALE GENOMIC DNA]</scope>
    <source>
        <strain evidence="3">T9AD</strain>
    </source>
</reference>
<dbReference type="SMART" id="SM00062">
    <property type="entry name" value="PBPb"/>
    <property type="match status" value="1"/>
</dbReference>
<evidence type="ECO:0000256" key="2">
    <source>
        <dbReference type="ARBA" id="ARBA00022729"/>
    </source>
</evidence>
<keyword evidence="2" id="KW-0732">Signal</keyword>
<dbReference type="InterPro" id="IPR001638">
    <property type="entry name" value="Solute-binding_3/MltF_N"/>
</dbReference>
<accession>A0A653B5B7</accession>
<sequence length="256" mass="29284">MRAVVRVVIGLQLMCCVALGLRAEPLRLVTEAWPPYVYEENGQPTGLDYEITREVLRRLGREMQLQFMPWKRCLLAMQQGQADGILDVFYHPSREASMQFASEPLSDIEFVLFYSRSRPFYYRHIDDLRGLVIGISPGYWYNDEAFRTAQTFRREEGPSHEANIGKLARHRVDLVVNDRRTGIFLASRLGLGRKISYNATPVGHDHLYLALARTAELRALAQAFSEELRRFKAEPAYAELQARYAELSGADEVSAP</sequence>
<dbReference type="AlphaFoldDB" id="A0A653B5B7"/>
<dbReference type="RefSeq" id="WP_037050110.1">
    <property type="nucleotide sequence ID" value="NZ_CP068551.1"/>
</dbReference>
<dbReference type="Pfam" id="PF00497">
    <property type="entry name" value="SBP_bac_3"/>
    <property type="match status" value="1"/>
</dbReference>
<proteinExistence type="inferred from homology"/>